<feature type="transmembrane region" description="Helical" evidence="6">
    <location>
        <begin position="101"/>
        <end position="125"/>
    </location>
</feature>
<dbReference type="PANTHER" id="PTHR30294">
    <property type="entry name" value="MEMBRANE COMPONENT OF ABC TRANSPORTER YHHJ-RELATED"/>
    <property type="match status" value="1"/>
</dbReference>
<sequence length="241" mass="26653">MRLLPVIFKHQLTSYASTPATYLSIALFLLMSVTLGLYAHRWLEQDTLDLQIFFQLHPWLYLVLMPTLTTQLWAEESNAGFLDVVKILPITASELAIGKFLAAWAVASAALISTFPLVIVANYLGTADNGLIASQFIASWLLAGSYLAVGCFICSFTRQHIIIFIFTLCLLLIASGLSTAIDNLEHQAPVWLIDSLTVLNPLSRFSTIDNGKLTLHDAAYFISIIVAFLTATTVILNHKHR</sequence>
<feature type="transmembrane region" description="Helical" evidence="6">
    <location>
        <begin position="20"/>
        <end position="39"/>
    </location>
</feature>
<evidence type="ECO:0000256" key="4">
    <source>
        <dbReference type="ARBA" id="ARBA00022989"/>
    </source>
</evidence>
<dbReference type="InterPro" id="IPR051449">
    <property type="entry name" value="ABC-2_transporter_component"/>
</dbReference>
<name>A0ABX8P559_9PSED</name>
<keyword evidence="2" id="KW-1003">Cell membrane</keyword>
<keyword evidence="8" id="KW-1185">Reference proteome</keyword>
<feature type="transmembrane region" description="Helical" evidence="6">
    <location>
        <begin position="161"/>
        <end position="181"/>
    </location>
</feature>
<evidence type="ECO:0000313" key="7">
    <source>
        <dbReference type="EMBL" id="QXH69043.1"/>
    </source>
</evidence>
<dbReference type="Proteomes" id="UP000886848">
    <property type="component" value="Chromosome"/>
</dbReference>
<evidence type="ECO:0000256" key="3">
    <source>
        <dbReference type="ARBA" id="ARBA00022692"/>
    </source>
</evidence>
<evidence type="ECO:0000256" key="2">
    <source>
        <dbReference type="ARBA" id="ARBA00022475"/>
    </source>
</evidence>
<accession>A0ABX8P559</accession>
<dbReference type="PANTHER" id="PTHR30294:SF29">
    <property type="entry name" value="MULTIDRUG ABC TRANSPORTER PERMEASE YBHS-RELATED"/>
    <property type="match status" value="1"/>
</dbReference>
<comment type="subcellular location">
    <subcellularLocation>
        <location evidence="1">Cell membrane</location>
        <topology evidence="1">Multi-pass membrane protein</topology>
    </subcellularLocation>
</comment>
<reference evidence="7" key="1">
    <citation type="journal article" date="2021" name="Microorganisms">
        <title>The Ever-Expanding Pseudomonas Genus: Description of 43 New Species and Partition of the Pseudomonas putida Group.</title>
        <authorList>
            <person name="Girard L."/>
            <person name="Lood C."/>
            <person name="Hofte M."/>
            <person name="Vandamme P."/>
            <person name="Rokni-Zadeh H."/>
            <person name="van Noort V."/>
            <person name="Lavigne R."/>
            <person name="De Mot R."/>
        </authorList>
    </citation>
    <scope>NUCLEOTIDE SEQUENCE</scope>
    <source>
        <strain evidence="7">SWRI132</strain>
    </source>
</reference>
<organism evidence="7 8">
    <name type="scientific">Pseudomonas asgharzadehiana</name>
    <dbReference type="NCBI Taxonomy" id="2842349"/>
    <lineage>
        <taxon>Bacteria</taxon>
        <taxon>Pseudomonadati</taxon>
        <taxon>Pseudomonadota</taxon>
        <taxon>Gammaproteobacteria</taxon>
        <taxon>Pseudomonadales</taxon>
        <taxon>Pseudomonadaceae</taxon>
        <taxon>Pseudomonas</taxon>
    </lineage>
</organism>
<evidence type="ECO:0000313" key="8">
    <source>
        <dbReference type="Proteomes" id="UP000886848"/>
    </source>
</evidence>
<evidence type="ECO:0000256" key="1">
    <source>
        <dbReference type="ARBA" id="ARBA00004651"/>
    </source>
</evidence>
<evidence type="ECO:0000256" key="5">
    <source>
        <dbReference type="ARBA" id="ARBA00023136"/>
    </source>
</evidence>
<gene>
    <name evidence="7" type="ORF">KSS96_08950</name>
</gene>
<keyword evidence="5 6" id="KW-0472">Membrane</keyword>
<feature type="transmembrane region" description="Helical" evidence="6">
    <location>
        <begin position="218"/>
        <end position="236"/>
    </location>
</feature>
<keyword evidence="4 6" id="KW-1133">Transmembrane helix</keyword>
<feature type="transmembrane region" description="Helical" evidence="6">
    <location>
        <begin position="131"/>
        <end position="154"/>
    </location>
</feature>
<dbReference type="RefSeq" id="WP_068937872.1">
    <property type="nucleotide sequence ID" value="NZ_CP077079.1"/>
</dbReference>
<protein>
    <submittedName>
        <fullName evidence="7">ABC transporter permease</fullName>
    </submittedName>
</protein>
<proteinExistence type="predicted"/>
<keyword evidence="3 6" id="KW-0812">Transmembrane</keyword>
<dbReference type="EMBL" id="CP077079">
    <property type="protein sequence ID" value="QXH69043.1"/>
    <property type="molecule type" value="Genomic_DNA"/>
</dbReference>
<evidence type="ECO:0000256" key="6">
    <source>
        <dbReference type="SAM" id="Phobius"/>
    </source>
</evidence>